<dbReference type="InterPro" id="IPR011006">
    <property type="entry name" value="CheY-like_superfamily"/>
</dbReference>
<dbReference type="RefSeq" id="XP_011021052.1">
    <property type="nucleotide sequence ID" value="XM_011022750.1"/>
</dbReference>
<evidence type="ECO:0000256" key="3">
    <source>
        <dbReference type="ARBA" id="ARBA00023163"/>
    </source>
</evidence>
<reference evidence="6" key="1">
    <citation type="submission" date="2025-08" db="UniProtKB">
        <authorList>
            <consortium name="RefSeq"/>
        </authorList>
    </citation>
    <scope>IDENTIFICATION</scope>
</reference>
<organism evidence="5 6">
    <name type="scientific">Populus euphratica</name>
    <name type="common">Euphrates poplar</name>
    <dbReference type="NCBI Taxonomy" id="75702"/>
    <lineage>
        <taxon>Eukaryota</taxon>
        <taxon>Viridiplantae</taxon>
        <taxon>Streptophyta</taxon>
        <taxon>Embryophyta</taxon>
        <taxon>Tracheophyta</taxon>
        <taxon>Spermatophyta</taxon>
        <taxon>Magnoliopsida</taxon>
        <taxon>eudicotyledons</taxon>
        <taxon>Gunneridae</taxon>
        <taxon>Pentapetalae</taxon>
        <taxon>rosids</taxon>
        <taxon>fabids</taxon>
        <taxon>Malpighiales</taxon>
        <taxon>Salicaceae</taxon>
        <taxon>Saliceae</taxon>
        <taxon>Populus</taxon>
    </lineage>
</organism>
<dbReference type="GO" id="GO:0009736">
    <property type="term" value="P:cytokinin-activated signaling pathway"/>
    <property type="evidence" value="ECO:0007669"/>
    <property type="project" value="InterPro"/>
</dbReference>
<dbReference type="Proteomes" id="UP000694918">
    <property type="component" value="Unplaced"/>
</dbReference>
<name>A0AAJ6U0H6_POPEU</name>
<dbReference type="KEGG" id="peu:105123235"/>
<dbReference type="InterPro" id="IPR045279">
    <property type="entry name" value="ARR-like"/>
</dbReference>
<feature type="compositionally biased region" description="Basic and acidic residues" evidence="4">
    <location>
        <begin position="162"/>
        <end position="173"/>
    </location>
</feature>
<proteinExistence type="predicted"/>
<dbReference type="SUPFAM" id="SSF52172">
    <property type="entry name" value="CheY-like"/>
    <property type="match status" value="1"/>
</dbReference>
<dbReference type="Gene3D" id="3.40.50.2300">
    <property type="match status" value="1"/>
</dbReference>
<keyword evidence="3" id="KW-0804">Transcription</keyword>
<dbReference type="AlphaFoldDB" id="A0AAJ6U0H6"/>
<evidence type="ECO:0000313" key="5">
    <source>
        <dbReference type="Proteomes" id="UP000694918"/>
    </source>
</evidence>
<accession>A0AAJ6U0H6</accession>
<evidence type="ECO:0000256" key="1">
    <source>
        <dbReference type="ARBA" id="ARBA00023012"/>
    </source>
</evidence>
<keyword evidence="5" id="KW-1185">Reference proteome</keyword>
<keyword evidence="1" id="KW-0902">Two-component regulatory system</keyword>
<gene>
    <name evidence="6" type="primary">LOC105123235</name>
</gene>
<feature type="region of interest" description="Disordered" evidence="4">
    <location>
        <begin position="151"/>
        <end position="173"/>
    </location>
</feature>
<evidence type="ECO:0000256" key="2">
    <source>
        <dbReference type="ARBA" id="ARBA00023015"/>
    </source>
</evidence>
<evidence type="ECO:0000256" key="4">
    <source>
        <dbReference type="SAM" id="MobiDB-lite"/>
    </source>
</evidence>
<sequence length="173" mass="19657">MKIIIKNDTYSTECPTSILGTMAEPDMAGCSSSSPSMGFDFDEKPHVLAVDDGLIDRKAIERLLIKSEYKGLEGEPDHHRLLHGRNDRESPTMKEIPVVIVSSENIPARIKQCMEEEAQEFLLKPLQLSDVTKLSAIQKSRTIHHKEALQGKMNMQKRCQKERHERKNVDFGQ</sequence>
<dbReference type="PANTHER" id="PTHR43874">
    <property type="entry name" value="TWO-COMPONENT RESPONSE REGULATOR"/>
    <property type="match status" value="1"/>
</dbReference>
<dbReference type="GO" id="GO:0000160">
    <property type="term" value="P:phosphorelay signal transduction system"/>
    <property type="evidence" value="ECO:0007669"/>
    <property type="project" value="UniProtKB-KW"/>
</dbReference>
<evidence type="ECO:0000313" key="6">
    <source>
        <dbReference type="RefSeq" id="XP_011021052.1"/>
    </source>
</evidence>
<protein>
    <submittedName>
        <fullName evidence="6">Two-component response regulator ARR17-like isoform X1</fullName>
    </submittedName>
</protein>
<keyword evidence="2" id="KW-0805">Transcription regulation</keyword>
<dbReference type="GeneID" id="105123235"/>
<dbReference type="PANTHER" id="PTHR43874:SF99">
    <property type="entry name" value="TWO-COMPONENT RESPONSE REGULATOR ARR16"/>
    <property type="match status" value="1"/>
</dbReference>